<dbReference type="GO" id="GO:0008360">
    <property type="term" value="P:regulation of cell shape"/>
    <property type="evidence" value="ECO:0007669"/>
    <property type="project" value="UniProtKB-KW"/>
</dbReference>
<evidence type="ECO:0000313" key="15">
    <source>
        <dbReference type="Proteomes" id="UP000826725"/>
    </source>
</evidence>
<keyword evidence="7" id="KW-0573">Peptidoglycan synthesis</keyword>
<evidence type="ECO:0000313" key="14">
    <source>
        <dbReference type="EMBL" id="BCL61213.1"/>
    </source>
</evidence>
<evidence type="ECO:0000256" key="3">
    <source>
        <dbReference type="ARBA" id="ARBA00022475"/>
    </source>
</evidence>
<dbReference type="GO" id="GO:0030288">
    <property type="term" value="C:outer membrane-bounded periplasmic space"/>
    <property type="evidence" value="ECO:0007669"/>
    <property type="project" value="TreeGrafter"/>
</dbReference>
<keyword evidence="4" id="KW-0328">Glycosyltransferase</keyword>
<comment type="catalytic activity">
    <reaction evidence="10">
        <text>Preferential cleavage: (Ac)2-L-Lys-D-Ala-|-D-Ala. Also transpeptidation of peptidyl-alanyl moieties that are N-acyl substituents of D-alanine.</text>
        <dbReference type="EC" id="3.4.16.4"/>
    </reaction>
</comment>
<protein>
    <recommendedName>
        <fullName evidence="13">Glycosyl transferase family 51 domain-containing protein</fullName>
    </recommendedName>
</protein>
<keyword evidence="3" id="KW-1003">Cell membrane</keyword>
<keyword evidence="5" id="KW-0808">Transferase</keyword>
<dbReference type="Pfam" id="PF00912">
    <property type="entry name" value="Transgly"/>
    <property type="match status" value="1"/>
</dbReference>
<evidence type="ECO:0000256" key="1">
    <source>
        <dbReference type="ARBA" id="ARBA00004370"/>
    </source>
</evidence>
<name>A0A8D5FH28_9BACT</name>
<dbReference type="InterPro" id="IPR050396">
    <property type="entry name" value="Glycosyltr_51/Transpeptidase"/>
</dbReference>
<dbReference type="GO" id="GO:0071555">
    <property type="term" value="P:cell wall organization"/>
    <property type="evidence" value="ECO:0007669"/>
    <property type="project" value="UniProtKB-KW"/>
</dbReference>
<comment type="subcellular location">
    <subcellularLocation>
        <location evidence="1">Membrane</location>
    </subcellularLocation>
</comment>
<keyword evidence="12" id="KW-0812">Transmembrane</keyword>
<evidence type="ECO:0000256" key="9">
    <source>
        <dbReference type="ARBA" id="ARBA00023316"/>
    </source>
</evidence>
<dbReference type="RefSeq" id="WP_228857243.1">
    <property type="nucleotide sequence ID" value="NZ_AP024086.1"/>
</dbReference>
<keyword evidence="8 12" id="KW-0472">Membrane</keyword>
<dbReference type="PANTHER" id="PTHR32282:SF11">
    <property type="entry name" value="PENICILLIN-BINDING PROTEIN 1B"/>
    <property type="match status" value="1"/>
</dbReference>
<comment type="catalytic activity">
    <reaction evidence="11">
        <text>[GlcNAc-(1-&gt;4)-Mur2Ac(oyl-L-Ala-gamma-D-Glu-L-Lys-D-Ala-D-Ala)](n)-di-trans,octa-cis-undecaprenyl diphosphate + beta-D-GlcNAc-(1-&gt;4)-Mur2Ac(oyl-L-Ala-gamma-D-Glu-L-Lys-D-Ala-D-Ala)-di-trans,octa-cis-undecaprenyl diphosphate = [GlcNAc-(1-&gt;4)-Mur2Ac(oyl-L-Ala-gamma-D-Glu-L-Lys-D-Ala-D-Ala)](n+1)-di-trans,octa-cis-undecaprenyl diphosphate + di-trans,octa-cis-undecaprenyl diphosphate + H(+)</text>
        <dbReference type="Rhea" id="RHEA:23708"/>
        <dbReference type="Rhea" id="RHEA-COMP:9602"/>
        <dbReference type="Rhea" id="RHEA-COMP:9603"/>
        <dbReference type="ChEBI" id="CHEBI:15378"/>
        <dbReference type="ChEBI" id="CHEBI:58405"/>
        <dbReference type="ChEBI" id="CHEBI:60033"/>
        <dbReference type="ChEBI" id="CHEBI:78435"/>
        <dbReference type="EC" id="2.4.99.28"/>
    </reaction>
</comment>
<evidence type="ECO:0000256" key="10">
    <source>
        <dbReference type="ARBA" id="ARBA00034000"/>
    </source>
</evidence>
<gene>
    <name evidence="14" type="ORF">DGMP_19060</name>
</gene>
<reference evidence="14" key="1">
    <citation type="submission" date="2020-09" db="EMBL/GenBank/DDBJ databases">
        <title>Desulfogranum mesoprofundum gen. nov., sp. nov., a novel mesophilic, sulfate-reducing chemolithoautotroph isolated from a deep-sea hydrothermal vent chimney in the Suiyo Seamount.</title>
        <authorList>
            <person name="Hashimoto Y."/>
            <person name="Nakagawa S."/>
        </authorList>
    </citation>
    <scope>NUCLEOTIDE SEQUENCE</scope>
    <source>
        <strain evidence="14">KT2</strain>
    </source>
</reference>
<evidence type="ECO:0000259" key="13">
    <source>
        <dbReference type="Pfam" id="PF00912"/>
    </source>
</evidence>
<dbReference type="Proteomes" id="UP000826725">
    <property type="component" value="Chromosome"/>
</dbReference>
<dbReference type="KEGG" id="dbk:DGMP_19060"/>
<sequence>MLKKFFLFFSTLAIIAAIFVAGGLYYLVVVEPGDEIKIENIRRILGKESHVFYSDGKTRLGVFFDKAHRQYVTYSQIPDDFVNALVASEDDRFFSHFGFDIVGIARAMVKNIAAGRIVQGGSTLTQQTAKNLFKRTDRSLEAKLKELLFALRLEYRYSKEQIFEFYANQFYVSGNGHGLGVAARYYFDKKSSELSLVESAFIAGSVKRPNYYNPFIKKSKKAADLARQRAKIRLRYVLGKMRTLGMIDNYTYNQAVSSQIPFKQGKVGFSLDYAMEMIKDAVSSTEVLNSLAVHGITNVATSGVKVITTVDRDLQEKILSVLRGELSRLDVRLRGYTRVEVQRELEELNYKGDSRLIEDAFLFGKIKKIDGKEKDVKLHVEFDRKIGMGIIDYKGLKKMVTALAKYNKNRWSEPEKKDLDDLLTELKVGDRVWVSVRSLQENKTALLNLEKYPKVQGGAIVLKNGRIKGMAGGTENRFYNRAVYAKRTMGSAFKPFVFTAALQLGWNSSDLLKNSRDVFVYHDRPYFPRPDHRSPFREVSMSWAGVHSENVASVWLLSHLCDHLNPAQFQEVARRLDLAPRVVDGEEEPYRTYRDRIRDRFGLVVDRDVLLGAAFREAVMNLETDFIFDGMLTEYKIIKGLHFGLHFEKFYEDLKQELIEKEQSLHDYEKKEIALRQKLLQNSYLLLAAVREEMRNYIRTLDPGGDVRDYDPFAEQTNAFFLNDLTGEVSFSRMENASEQDRPISREKLLSYLARLDNRSRHEFLEKVKLNGLLNVGAFDTLQEQVKREYEKLKKGLPYSFATLSKVKDFRIMVGLHYLVRMGEELGIKSKLEPVLSFPLGSNVVTLLETTRMYEALVSGMVTNFGDENDEESSESLAILDRIESEDGKILYRPAMHEKTVIDTKTRLSIGHILENIVKFGTGKRADKTVRLSVKENEGEGPALDLAIPLLGKTGTANRYTNASFFGYLPGLSMKGEDLTIDGGFAVGVYVGFDDNKPMRRKSSRITGSAGALPAWCKIVNSLLLNEKYGSRLDPVDLSFYGLVLKRDPQGQMNLAVDPDQGGKLVEPVKEVDELLRYQPAIMTFGRKNDVGQFEPGRYYVPFWDTETGR</sequence>
<keyword evidence="15" id="KW-1185">Reference proteome</keyword>
<keyword evidence="12" id="KW-1133">Transmembrane helix</keyword>
<dbReference type="GO" id="GO:0016020">
    <property type="term" value="C:membrane"/>
    <property type="evidence" value="ECO:0007669"/>
    <property type="project" value="UniProtKB-SubCell"/>
</dbReference>
<evidence type="ECO:0000256" key="11">
    <source>
        <dbReference type="ARBA" id="ARBA00049902"/>
    </source>
</evidence>
<proteinExistence type="predicted"/>
<evidence type="ECO:0000256" key="2">
    <source>
        <dbReference type="ARBA" id="ARBA00004752"/>
    </source>
</evidence>
<organism evidence="14 15">
    <name type="scientific">Desulfomarina profundi</name>
    <dbReference type="NCBI Taxonomy" id="2772557"/>
    <lineage>
        <taxon>Bacteria</taxon>
        <taxon>Pseudomonadati</taxon>
        <taxon>Thermodesulfobacteriota</taxon>
        <taxon>Desulfobulbia</taxon>
        <taxon>Desulfobulbales</taxon>
        <taxon>Desulfobulbaceae</taxon>
        <taxon>Desulfomarina</taxon>
    </lineage>
</organism>
<dbReference type="InterPro" id="IPR001264">
    <property type="entry name" value="Glyco_trans_51"/>
</dbReference>
<feature type="domain" description="Glycosyl transferase family 51" evidence="13">
    <location>
        <begin position="65"/>
        <end position="241"/>
    </location>
</feature>
<dbReference type="AlphaFoldDB" id="A0A8D5FH28"/>
<dbReference type="GO" id="GO:0008955">
    <property type="term" value="F:peptidoglycan glycosyltransferase activity"/>
    <property type="evidence" value="ECO:0007669"/>
    <property type="project" value="UniProtKB-EC"/>
</dbReference>
<evidence type="ECO:0000256" key="12">
    <source>
        <dbReference type="SAM" id="Phobius"/>
    </source>
</evidence>
<accession>A0A8D5FH28</accession>
<keyword evidence="9" id="KW-0961">Cell wall biogenesis/degradation</keyword>
<feature type="transmembrane region" description="Helical" evidence="12">
    <location>
        <begin position="7"/>
        <end position="28"/>
    </location>
</feature>
<evidence type="ECO:0000256" key="4">
    <source>
        <dbReference type="ARBA" id="ARBA00022676"/>
    </source>
</evidence>
<dbReference type="EMBL" id="AP024086">
    <property type="protein sequence ID" value="BCL61213.1"/>
    <property type="molecule type" value="Genomic_DNA"/>
</dbReference>
<evidence type="ECO:0000256" key="6">
    <source>
        <dbReference type="ARBA" id="ARBA00022960"/>
    </source>
</evidence>
<evidence type="ECO:0000256" key="8">
    <source>
        <dbReference type="ARBA" id="ARBA00023136"/>
    </source>
</evidence>
<dbReference type="GO" id="GO:0009252">
    <property type="term" value="P:peptidoglycan biosynthetic process"/>
    <property type="evidence" value="ECO:0007669"/>
    <property type="project" value="UniProtKB-KW"/>
</dbReference>
<dbReference type="GO" id="GO:0009002">
    <property type="term" value="F:serine-type D-Ala-D-Ala carboxypeptidase activity"/>
    <property type="evidence" value="ECO:0007669"/>
    <property type="project" value="UniProtKB-EC"/>
</dbReference>
<keyword evidence="6" id="KW-0133">Cell shape</keyword>
<comment type="pathway">
    <text evidence="2">Cell wall biogenesis; peptidoglycan biosynthesis.</text>
</comment>
<dbReference type="PANTHER" id="PTHR32282">
    <property type="entry name" value="BINDING PROTEIN TRANSPEPTIDASE, PUTATIVE-RELATED"/>
    <property type="match status" value="1"/>
</dbReference>
<evidence type="ECO:0000256" key="5">
    <source>
        <dbReference type="ARBA" id="ARBA00022679"/>
    </source>
</evidence>
<evidence type="ECO:0000256" key="7">
    <source>
        <dbReference type="ARBA" id="ARBA00022984"/>
    </source>
</evidence>